<protein>
    <submittedName>
        <fullName evidence="2">Uncharacterized protein</fullName>
    </submittedName>
</protein>
<dbReference type="AlphaFoldDB" id="A0A3N4KTH8"/>
<dbReference type="Proteomes" id="UP000277580">
    <property type="component" value="Unassembled WGS sequence"/>
</dbReference>
<dbReference type="EMBL" id="ML119121">
    <property type="protein sequence ID" value="RPB13817.1"/>
    <property type="molecule type" value="Genomic_DNA"/>
</dbReference>
<evidence type="ECO:0000313" key="2">
    <source>
        <dbReference type="EMBL" id="RPB13817.1"/>
    </source>
</evidence>
<feature type="region of interest" description="Disordered" evidence="1">
    <location>
        <begin position="35"/>
        <end position="58"/>
    </location>
</feature>
<dbReference type="InParanoid" id="A0A3N4KTH8"/>
<keyword evidence="3" id="KW-1185">Reference proteome</keyword>
<proteinExistence type="predicted"/>
<organism evidence="2 3">
    <name type="scientific">Morchella conica CCBAS932</name>
    <dbReference type="NCBI Taxonomy" id="1392247"/>
    <lineage>
        <taxon>Eukaryota</taxon>
        <taxon>Fungi</taxon>
        <taxon>Dikarya</taxon>
        <taxon>Ascomycota</taxon>
        <taxon>Pezizomycotina</taxon>
        <taxon>Pezizomycetes</taxon>
        <taxon>Pezizales</taxon>
        <taxon>Morchellaceae</taxon>
        <taxon>Morchella</taxon>
    </lineage>
</organism>
<reference evidence="2 3" key="1">
    <citation type="journal article" date="2018" name="Nat. Ecol. Evol.">
        <title>Pezizomycetes genomes reveal the molecular basis of ectomycorrhizal truffle lifestyle.</title>
        <authorList>
            <person name="Murat C."/>
            <person name="Payen T."/>
            <person name="Noel B."/>
            <person name="Kuo A."/>
            <person name="Morin E."/>
            <person name="Chen J."/>
            <person name="Kohler A."/>
            <person name="Krizsan K."/>
            <person name="Balestrini R."/>
            <person name="Da Silva C."/>
            <person name="Montanini B."/>
            <person name="Hainaut M."/>
            <person name="Levati E."/>
            <person name="Barry K.W."/>
            <person name="Belfiori B."/>
            <person name="Cichocki N."/>
            <person name="Clum A."/>
            <person name="Dockter R.B."/>
            <person name="Fauchery L."/>
            <person name="Guy J."/>
            <person name="Iotti M."/>
            <person name="Le Tacon F."/>
            <person name="Lindquist E.A."/>
            <person name="Lipzen A."/>
            <person name="Malagnac F."/>
            <person name="Mello A."/>
            <person name="Molinier V."/>
            <person name="Miyauchi S."/>
            <person name="Poulain J."/>
            <person name="Riccioni C."/>
            <person name="Rubini A."/>
            <person name="Sitrit Y."/>
            <person name="Splivallo R."/>
            <person name="Traeger S."/>
            <person name="Wang M."/>
            <person name="Zifcakova L."/>
            <person name="Wipf D."/>
            <person name="Zambonelli A."/>
            <person name="Paolocci F."/>
            <person name="Nowrousian M."/>
            <person name="Ottonello S."/>
            <person name="Baldrian P."/>
            <person name="Spatafora J.W."/>
            <person name="Henrissat B."/>
            <person name="Nagy L.G."/>
            <person name="Aury J.M."/>
            <person name="Wincker P."/>
            <person name="Grigoriev I.V."/>
            <person name="Bonfante P."/>
            <person name="Martin F.M."/>
        </authorList>
    </citation>
    <scope>NUCLEOTIDE SEQUENCE [LARGE SCALE GENOMIC DNA]</scope>
    <source>
        <strain evidence="2 3">CCBAS932</strain>
    </source>
</reference>
<name>A0A3N4KTH8_9PEZI</name>
<accession>A0A3N4KTH8</accession>
<evidence type="ECO:0000256" key="1">
    <source>
        <dbReference type="SAM" id="MobiDB-lite"/>
    </source>
</evidence>
<sequence length="199" mass="22517">MVVARSWLGVPQFFEAETETLKTFMSRVPLKRKPLARHPAPSDLRKGSSESPPWPSQEKLDQSFVPACLLYIQCQVVWRHGEHLGSPIHVTNVLEEYMYACWLVHGCFGAWLGWLIEHGGPLGGFWRGRCWFVDELLPQQRGINGDKAKELNPLNGLLAYRQGRCEAKAITEHPPHINSIFPSDTTPSRNIALYTLETG</sequence>
<gene>
    <name evidence="2" type="ORF">P167DRAFT_544444</name>
</gene>
<evidence type="ECO:0000313" key="3">
    <source>
        <dbReference type="Proteomes" id="UP000277580"/>
    </source>
</evidence>